<accession>A0ACC1SIT2</accession>
<evidence type="ECO:0000313" key="1">
    <source>
        <dbReference type="EMBL" id="KAJ3540650.1"/>
    </source>
</evidence>
<reference evidence="1" key="1">
    <citation type="submission" date="2022-07" db="EMBL/GenBank/DDBJ databases">
        <title>Genome Sequence of Phlebia brevispora.</title>
        <authorList>
            <person name="Buettner E."/>
        </authorList>
    </citation>
    <scope>NUCLEOTIDE SEQUENCE</scope>
    <source>
        <strain evidence="1">MPL23</strain>
    </source>
</reference>
<dbReference type="EMBL" id="JANHOG010001240">
    <property type="protein sequence ID" value="KAJ3540650.1"/>
    <property type="molecule type" value="Genomic_DNA"/>
</dbReference>
<proteinExistence type="predicted"/>
<protein>
    <submittedName>
        <fullName evidence="1">Uncharacterized protein</fullName>
    </submittedName>
</protein>
<evidence type="ECO:0000313" key="2">
    <source>
        <dbReference type="Proteomes" id="UP001148662"/>
    </source>
</evidence>
<gene>
    <name evidence="1" type="ORF">NM688_g6199</name>
</gene>
<dbReference type="Proteomes" id="UP001148662">
    <property type="component" value="Unassembled WGS sequence"/>
</dbReference>
<comment type="caution">
    <text evidence="1">The sequence shown here is derived from an EMBL/GenBank/DDBJ whole genome shotgun (WGS) entry which is preliminary data.</text>
</comment>
<organism evidence="1 2">
    <name type="scientific">Phlebia brevispora</name>
    <dbReference type="NCBI Taxonomy" id="194682"/>
    <lineage>
        <taxon>Eukaryota</taxon>
        <taxon>Fungi</taxon>
        <taxon>Dikarya</taxon>
        <taxon>Basidiomycota</taxon>
        <taxon>Agaricomycotina</taxon>
        <taxon>Agaricomycetes</taxon>
        <taxon>Polyporales</taxon>
        <taxon>Meruliaceae</taxon>
        <taxon>Phlebia</taxon>
    </lineage>
</organism>
<sequence length="240" mass="26893">MPDARIIFVSSWKTCHGGQATDEPATYSSIFLALLTPPSSCGQESSASWESCGHVDATSRRQGLLLVVTPHTDGTEWDQDLQFPHRKAVEVERLLRALGTLDSADRAFVYHRRRPRSCPSWLCDGNSSWRRKFRCMCHKFASRTKVPLHVHQLAAVHHCRYESNLPPLATLGSDGLSAQCIYCVAPLAAPTLEHMDTPVLYHAVGWHLHTYAQPDKLDVQLSQPESQSLHWLCCALRQSP</sequence>
<name>A0ACC1SIT2_9APHY</name>
<keyword evidence="2" id="KW-1185">Reference proteome</keyword>